<evidence type="ECO:0000313" key="7">
    <source>
        <dbReference type="Proteomes" id="UP000006810"/>
    </source>
</evidence>
<dbReference type="SUPFAM" id="SSF116734">
    <property type="entry name" value="DNA methylase specificity domain"/>
    <property type="match status" value="2"/>
</dbReference>
<evidence type="ECO:0000256" key="4">
    <source>
        <dbReference type="SAM" id="Phobius"/>
    </source>
</evidence>
<reference evidence="6 7" key="1">
    <citation type="journal article" date="2009" name="Curr. Microbiol.">
        <title>Molecular cloning and expression of a novel cholinephosphotransferase involved in glycoglycerophospholipid biosynthesis of Mycoplasma fermentans.</title>
        <authorList>
            <person name="Ishida N."/>
            <person name="Irikura D."/>
            <person name="Matsuda K."/>
            <person name="Sato S."/>
            <person name="Asano K."/>
        </authorList>
    </citation>
    <scope>NUCLEOTIDE SEQUENCE [LARGE SCALE GENOMIC DNA]</scope>
    <source>
        <strain evidence="7">ATCC 19989 / NBRC 14854 / NCTC 10117 / PG18</strain>
    </source>
</reference>
<dbReference type="PATRIC" id="fig|496833.3.peg.312"/>
<keyword evidence="4" id="KW-0812">Transmembrane</keyword>
<keyword evidence="7" id="KW-1185">Reference proteome</keyword>
<organism evidence="6 7">
    <name type="scientific">Mycoplasmopsis fermentans (strain ATCC 19989 / NBRC 14854 / NCTC 10117 / PG18)</name>
    <name type="common">Mycoplasma fermentans</name>
    <dbReference type="NCBI Taxonomy" id="496833"/>
    <lineage>
        <taxon>Bacteria</taxon>
        <taxon>Bacillati</taxon>
        <taxon>Mycoplasmatota</taxon>
        <taxon>Mycoplasmoidales</taxon>
        <taxon>Metamycoplasmataceae</taxon>
        <taxon>Mycoplasmopsis</taxon>
    </lineage>
</organism>
<feature type="transmembrane region" description="Helical" evidence="4">
    <location>
        <begin position="99"/>
        <end position="121"/>
    </location>
</feature>
<dbReference type="EMBL" id="AP009608">
    <property type="protein sequence ID" value="BAH69983.1"/>
    <property type="molecule type" value="Genomic_DNA"/>
</dbReference>
<dbReference type="InterPro" id="IPR000055">
    <property type="entry name" value="Restrct_endonuc_typeI_TRD"/>
</dbReference>
<sequence>MMLVKLKDIVTFINGRAYSQPELQDKGKYRIVRVGNFSGKNEWFYSDMELNEDKYCENGDLLYKWACNFGPEIWKSEKTIFHYHIWKIKWDEKRVDKMFLYYLLMYMTPYWLSSTNGSIMIHITKETMEEKIVDLPPLKTQKKISKILENLDKQIEKNLHIVKRLQVMGQAIFDMFLNNAKDYENIESLCKIIWGQCPKGNNILSENVSNNLMLYASGAGDLENNKILISPKAFTDKPIKIIDNRTICMSIAGTVGKIGISDKNIAIGRAMVGFYNEKKFGLIYFILNKYSSFLKRQSIGAIQKIINKNHLNIVNVPILTNEKNNLLNELITKCMKLEKNTLSLIKLKEKLIPLLINGQIEIN</sequence>
<dbReference type="CDD" id="cd17254">
    <property type="entry name" value="RMtype1_S_FclI-TRD1-CR1_like"/>
    <property type="match status" value="1"/>
</dbReference>
<dbReference type="REBASE" id="21885">
    <property type="entry name" value="S2.Mfe18ORF720P"/>
</dbReference>
<feature type="domain" description="Type I restriction modification DNA specificity" evidence="5">
    <location>
        <begin position="3"/>
        <end position="159"/>
    </location>
</feature>
<keyword evidence="4" id="KW-0472">Membrane</keyword>
<evidence type="ECO:0000256" key="3">
    <source>
        <dbReference type="ARBA" id="ARBA00023125"/>
    </source>
</evidence>
<keyword evidence="3" id="KW-0238">DNA-binding</keyword>
<dbReference type="HOGENOM" id="CLU_764669_0_0_14"/>
<dbReference type="PANTHER" id="PTHR30408">
    <property type="entry name" value="TYPE-1 RESTRICTION ENZYME ECOKI SPECIFICITY PROTEIN"/>
    <property type="match status" value="1"/>
</dbReference>
<evidence type="ECO:0000313" key="6">
    <source>
        <dbReference type="EMBL" id="BAH69983.1"/>
    </source>
</evidence>
<dbReference type="InterPro" id="IPR052021">
    <property type="entry name" value="Type-I_RS_S_subunit"/>
</dbReference>
<dbReference type="Gene3D" id="3.90.220.20">
    <property type="entry name" value="DNA methylase specificity domains"/>
    <property type="match status" value="2"/>
</dbReference>
<dbReference type="Pfam" id="PF01420">
    <property type="entry name" value="Methylase_S"/>
    <property type="match status" value="1"/>
</dbReference>
<dbReference type="GO" id="GO:0009307">
    <property type="term" value="P:DNA restriction-modification system"/>
    <property type="evidence" value="ECO:0007669"/>
    <property type="project" value="UniProtKB-KW"/>
</dbReference>
<dbReference type="AlphaFoldDB" id="C4XFR1"/>
<dbReference type="InterPro" id="IPR044946">
    <property type="entry name" value="Restrct_endonuc_typeI_TRD_sf"/>
</dbReference>
<name>C4XFR1_MYCFP</name>
<gene>
    <name evidence="6" type="ordered locus">MBIO_0718</name>
</gene>
<dbReference type="KEGG" id="mfp:MBIO_0718"/>
<dbReference type="eggNOG" id="COG0732">
    <property type="taxonomic scope" value="Bacteria"/>
</dbReference>
<dbReference type="Proteomes" id="UP000006810">
    <property type="component" value="Chromosome"/>
</dbReference>
<accession>C4XFR1</accession>
<comment type="similarity">
    <text evidence="1">Belongs to the type-I restriction system S methylase family.</text>
</comment>
<evidence type="ECO:0000256" key="2">
    <source>
        <dbReference type="ARBA" id="ARBA00022747"/>
    </source>
</evidence>
<proteinExistence type="inferred from homology"/>
<evidence type="ECO:0000256" key="1">
    <source>
        <dbReference type="ARBA" id="ARBA00010923"/>
    </source>
</evidence>
<keyword evidence="4" id="KW-1133">Transmembrane helix</keyword>
<keyword evidence="2" id="KW-0680">Restriction system</keyword>
<dbReference type="PANTHER" id="PTHR30408:SF12">
    <property type="entry name" value="TYPE I RESTRICTION ENZYME MJAVIII SPECIFICITY SUBUNIT"/>
    <property type="match status" value="1"/>
</dbReference>
<evidence type="ECO:0000259" key="5">
    <source>
        <dbReference type="Pfam" id="PF01420"/>
    </source>
</evidence>
<dbReference type="GO" id="GO:0003677">
    <property type="term" value="F:DNA binding"/>
    <property type="evidence" value="ECO:0007669"/>
    <property type="project" value="UniProtKB-KW"/>
</dbReference>
<protein>
    <recommendedName>
        <fullName evidence="5">Type I restriction modification DNA specificity domain-containing protein</fullName>
    </recommendedName>
</protein>